<organism evidence="2 3">
    <name type="scientific">Vibrio spartinae</name>
    <dbReference type="NCBI Taxonomy" id="1918945"/>
    <lineage>
        <taxon>Bacteria</taxon>
        <taxon>Pseudomonadati</taxon>
        <taxon>Pseudomonadota</taxon>
        <taxon>Gammaproteobacteria</taxon>
        <taxon>Vibrionales</taxon>
        <taxon>Vibrionaceae</taxon>
        <taxon>Vibrio</taxon>
    </lineage>
</organism>
<sequence length="757" mass="87487">MSDEQDSGNRTNLPVDQQEETLKCDSEGGCGEAFVETSEAQTVVHGRQEQISGNHQVITGNAQVHYHQSHSQGEWGILPEHFKNPIRVLPFPKKNNNMTFEDCSLLNGRRCFYKSANWIVIESNRDNYYYISEAIANLIEEESNSQYSEQPPFIQCQHYLNFSKRFYSDTSQFVKLVVDDLKAFRRFIETRENLKQLSDALTSSNNTLLLIVERDEENDQVDAIAKLIGQYDRMAYWSPRLTQPKDEEISVLEQDNLLRRVMFGFVSWFTVLPSNVFHALVTDYLEYKCRQTLFSEDGAHDAEDVSLLQWRKQWSIDPDALLRTMGLKQSRYSMDVHGIGLADGVYRQRYQDKLVSGSPYMLSDIVRLLTDKLFKMENYRVEHTEGNLLAELARFYVHLNEHGILTLNTDYLLDMFAKYRFATTQSKHTIFRYVEFLSYLYKHPQIRPVLYGFVEALTKRITNFEPTSADSLHWNIGQSEQATAHSTLSSLASQTAAPADDVSENLIDLVYATFNVVTWSIGIGDVRGMQYLEQILDYSGKLEAYSQSLNSKTLYHLFCGRLYCSADDYLRFTNMLITHRAHGEVRLPHLDGLARTFFQSVCDGLCDFSSEQASFYKDLNYLYAIVSVPHAYPFLCRLLVSENHKADQCVRSAGEALITLKYQIATLKQTVDPLNKDAFEQLESVTEANIKTLLSQLASELSRQNYQKVKNSYKHQVDQARELVYQSDNKLIRVRYREYRQACYYISKHFRRVKEGG</sequence>
<dbReference type="RefSeq" id="WP_139302158.1">
    <property type="nucleotide sequence ID" value="NZ_AP024907.1"/>
</dbReference>
<evidence type="ECO:0000313" key="3">
    <source>
        <dbReference type="Proteomes" id="UP000184774"/>
    </source>
</evidence>
<feature type="region of interest" description="Disordered" evidence="1">
    <location>
        <begin position="1"/>
        <end position="20"/>
    </location>
</feature>
<dbReference type="Proteomes" id="UP000184774">
    <property type="component" value="Unassembled WGS sequence"/>
</dbReference>
<accession>A0A1N6MAF7</accession>
<reference evidence="2 3" key="1">
    <citation type="submission" date="2016-12" db="EMBL/GenBank/DDBJ databases">
        <authorList>
            <person name="Song W.-J."/>
            <person name="Kurnit D.M."/>
        </authorList>
    </citation>
    <scope>NUCLEOTIDE SEQUENCE [LARGE SCALE GENOMIC DNA]</scope>
    <source>
        <strain evidence="2 3">CECT 9026</strain>
    </source>
</reference>
<evidence type="ECO:0000256" key="1">
    <source>
        <dbReference type="SAM" id="MobiDB-lite"/>
    </source>
</evidence>
<name>A0A1N6MAF7_9VIBR</name>
<evidence type="ECO:0000313" key="2">
    <source>
        <dbReference type="EMBL" id="SIO96320.1"/>
    </source>
</evidence>
<dbReference type="EMBL" id="FSSB01000028">
    <property type="protein sequence ID" value="SIO96320.1"/>
    <property type="molecule type" value="Genomic_DNA"/>
</dbReference>
<protein>
    <submittedName>
        <fullName evidence="2">Uncharacterized protein</fullName>
    </submittedName>
</protein>
<dbReference type="AlphaFoldDB" id="A0A1N6MAF7"/>
<gene>
    <name evidence="2" type="ORF">VSP9026_04104</name>
</gene>
<proteinExistence type="predicted"/>